<reference evidence="18" key="1">
    <citation type="submission" date="2009-04" db="EMBL/GenBank/DDBJ databases">
        <authorList>
            <person name="Weinstock G."/>
            <person name="Sodergren E."/>
            <person name="Clifton S."/>
            <person name="Fulton L."/>
            <person name="Fulton B."/>
            <person name="Courtney L."/>
            <person name="Fronick C."/>
            <person name="Harrison M."/>
            <person name="Strong C."/>
            <person name="Farmer C."/>
            <person name="Delahaunty K."/>
            <person name="Markovic C."/>
            <person name="Hall O."/>
            <person name="Minx P."/>
            <person name="Tomlinson C."/>
            <person name="Mitreva M."/>
            <person name="Nelson J."/>
            <person name="Hou S."/>
            <person name="Wollam A."/>
            <person name="Pepin K.H."/>
            <person name="Johnson M."/>
            <person name="Bhonagiri V."/>
            <person name="Nash W.E."/>
            <person name="Warren W."/>
            <person name="Chinwalla A."/>
            <person name="Mardis E.R."/>
            <person name="Wilson R.K."/>
        </authorList>
    </citation>
    <scope>NUCLEOTIDE SEQUENCE [LARGE SCALE GENOMIC DNA]</scope>
    <source>
        <strain evidence="18">DSM 20098</strain>
    </source>
</reference>
<evidence type="ECO:0000256" key="5">
    <source>
        <dbReference type="ARBA" id="ARBA00022741"/>
    </source>
</evidence>
<dbReference type="SMART" id="SM00382">
    <property type="entry name" value="AAA"/>
    <property type="match status" value="1"/>
</dbReference>
<evidence type="ECO:0000259" key="16">
    <source>
        <dbReference type="PROSITE" id="PS50929"/>
    </source>
</evidence>
<dbReference type="GO" id="GO:0140359">
    <property type="term" value="F:ABC-type transporter activity"/>
    <property type="evidence" value="ECO:0007669"/>
    <property type="project" value="InterPro"/>
</dbReference>
<dbReference type="PROSITE" id="PS50929">
    <property type="entry name" value="ABC_TM1F"/>
    <property type="match status" value="1"/>
</dbReference>
<evidence type="ECO:0000256" key="11">
    <source>
        <dbReference type="ARBA" id="ARBA00043264"/>
    </source>
</evidence>
<dbReference type="PROSITE" id="PS00211">
    <property type="entry name" value="ABC_TRANSPORTER_1"/>
    <property type="match status" value="1"/>
</dbReference>
<dbReference type="SUPFAM" id="SSF90123">
    <property type="entry name" value="ABC transporter transmembrane region"/>
    <property type="match status" value="1"/>
</dbReference>
<dbReference type="PATRIC" id="fig|518635.17.peg.1154"/>
<dbReference type="PANTHER" id="PTHR24221">
    <property type="entry name" value="ATP-BINDING CASSETTE SUB-FAMILY B"/>
    <property type="match status" value="1"/>
</dbReference>
<evidence type="ECO:0000256" key="4">
    <source>
        <dbReference type="ARBA" id="ARBA00022692"/>
    </source>
</evidence>
<dbReference type="GO" id="GO:0015031">
    <property type="term" value="P:protein transport"/>
    <property type="evidence" value="ECO:0007669"/>
    <property type="project" value="UniProtKB-KW"/>
</dbReference>
<name>C4FFZ1_9BIFI</name>
<keyword evidence="9 14" id="KW-1133">Transmembrane helix</keyword>
<dbReference type="SUPFAM" id="SSF52540">
    <property type="entry name" value="P-loop containing nucleoside triphosphate hydrolases"/>
    <property type="match status" value="1"/>
</dbReference>
<dbReference type="Gene3D" id="3.40.50.300">
    <property type="entry name" value="P-loop containing nucleotide triphosphate hydrolases"/>
    <property type="match status" value="1"/>
</dbReference>
<dbReference type="Gene3D" id="3.90.70.10">
    <property type="entry name" value="Cysteine proteinases"/>
    <property type="match status" value="1"/>
</dbReference>
<feature type="compositionally biased region" description="Polar residues" evidence="13">
    <location>
        <begin position="490"/>
        <end position="508"/>
    </location>
</feature>
<evidence type="ECO:0000256" key="14">
    <source>
        <dbReference type="SAM" id="Phobius"/>
    </source>
</evidence>
<feature type="transmembrane region" description="Helical" evidence="14">
    <location>
        <begin position="275"/>
        <end position="298"/>
    </location>
</feature>
<dbReference type="InterPro" id="IPR003593">
    <property type="entry name" value="AAA+_ATPase"/>
</dbReference>
<feature type="domain" description="ABC transmembrane type-1" evidence="16">
    <location>
        <begin position="168"/>
        <end position="447"/>
    </location>
</feature>
<dbReference type="InterPro" id="IPR017871">
    <property type="entry name" value="ABC_transporter-like_CS"/>
</dbReference>
<comment type="similarity">
    <text evidence="12">Belongs to the ABC transporter superfamily. Lipid exporter (TC 3.A.1.106) family.</text>
</comment>
<evidence type="ECO:0000256" key="3">
    <source>
        <dbReference type="ARBA" id="ARBA00022475"/>
    </source>
</evidence>
<dbReference type="PROSITE" id="PS50990">
    <property type="entry name" value="PEPTIDASE_C39"/>
    <property type="match status" value="1"/>
</dbReference>
<organism evidence="18 19">
    <name type="scientific">Bifidobacterium angulatum DSM 20098 = JCM 7096</name>
    <dbReference type="NCBI Taxonomy" id="518635"/>
    <lineage>
        <taxon>Bacteria</taxon>
        <taxon>Bacillati</taxon>
        <taxon>Actinomycetota</taxon>
        <taxon>Actinomycetes</taxon>
        <taxon>Bifidobacteriales</taxon>
        <taxon>Bifidobacteriaceae</taxon>
        <taxon>Bifidobacterium</taxon>
    </lineage>
</organism>
<dbReference type="InterPro" id="IPR027417">
    <property type="entry name" value="P-loop_NTPase"/>
</dbReference>
<evidence type="ECO:0000256" key="9">
    <source>
        <dbReference type="ARBA" id="ARBA00022989"/>
    </source>
</evidence>
<keyword evidence="19" id="KW-1185">Reference proteome</keyword>
<dbReference type="PROSITE" id="PS50893">
    <property type="entry name" value="ABC_TRANSPORTER_2"/>
    <property type="match status" value="1"/>
</dbReference>
<dbReference type="FunFam" id="3.40.50.300:FF:000299">
    <property type="entry name" value="ABC transporter ATP-binding protein/permease"/>
    <property type="match status" value="1"/>
</dbReference>
<dbReference type="RefSeq" id="WP_003826890.1">
    <property type="nucleotide sequence ID" value="NZ_AP012322.1"/>
</dbReference>
<dbReference type="Pfam" id="PF00664">
    <property type="entry name" value="ABC_membrane"/>
    <property type="match status" value="1"/>
</dbReference>
<dbReference type="Gene3D" id="1.20.1560.10">
    <property type="entry name" value="ABC transporter type 1, transmembrane domain"/>
    <property type="match status" value="2"/>
</dbReference>
<dbReference type="GO" id="GO:0043213">
    <property type="term" value="P:bacteriocin transport"/>
    <property type="evidence" value="ECO:0007669"/>
    <property type="project" value="UniProtKB-KW"/>
</dbReference>
<dbReference type="Proteomes" id="UP000006408">
    <property type="component" value="Unassembled WGS sequence"/>
</dbReference>
<dbReference type="InterPro" id="IPR039421">
    <property type="entry name" value="Type_1_exporter"/>
</dbReference>
<gene>
    <name evidence="18" type="ORF">BIFANG_03256</name>
</gene>
<dbReference type="GO" id="GO:0016887">
    <property type="term" value="F:ATP hydrolysis activity"/>
    <property type="evidence" value="ECO:0007669"/>
    <property type="project" value="InterPro"/>
</dbReference>
<dbReference type="InterPro" id="IPR036640">
    <property type="entry name" value="ABC1_TM_sf"/>
</dbReference>
<comment type="caution">
    <text evidence="18">The sequence shown here is derived from an EMBL/GenBank/DDBJ whole genome shotgun (WGS) entry which is preliminary data.</text>
</comment>
<keyword evidence="3" id="KW-1003">Cell membrane</keyword>
<dbReference type="KEGG" id="bang:BBAG_1119"/>
<feature type="transmembrane region" description="Helical" evidence="14">
    <location>
        <begin position="201"/>
        <end position="219"/>
    </location>
</feature>
<keyword evidence="6" id="KW-0378">Hydrolase</keyword>
<sequence length="761" mass="84617">MAGHLRIPLVEQGEHSECGLAACAMILKAYGRDSELEDLRNAYGVPRGGLSIKNIVTILNDYGVTNRAVAVRNIDGFKKLDSPSILLWNHHHFVVLSHYAFGRFCIIDPASGRSSVREEDFRRHCSSAAVLTERAGEKRSIRGAWRDSNCMGVIKDFLVSSPVFVLSAIVLSLAIQSLGLIPPTGMRFIVNRRQLCTSEGFLLAAFAMMLVSFALYYLISMLNGLANARLRIGFGNFLFRKYMRGVFEREFAFFINRTSGDMIYRANLVAVVEQMLATGMIGSLVSFVFLAVYLVMMINYSPQLTMVTLAICFVILMVSTIYAAKSKKLVDKETAAQSAVQQSFIEIFSGIETVKSMNLEGFFYRRWSDLLQKQLHFQWKRGKLDAWMSSLSAALEFVLPLAIILCGSVLLAQDMVDLGTVVGFVTLASSFVVPFGSIMTSIGQFAAVLSYIRKIADIIPSGKRTNDGHMDYEMRHVDGEHAPLQRVLPSDSQSGKEITGIGESQENPSCYAAPHSERIDNYGRESLTAHNVSFSYTVFSKPVVEDITLHIPKGRKVAIVGPTGSGKSTVLKLLSGLIRPTQGRVMVDGHPCEELPLSWRAKNIAFVHQDTTVFNMTLRENILLRRTSVDESRLRQVCKDCCIDESMMNPGLGLDTMISEHGLNLSGGQRQKIAIARAMVTNPMFMVMDEPTSALDNVTENKIMRALMRAPYACVVVAHRLSSIRMFDEIYVMDDGHIVEHGSHESLMAEGKLYAKLYRQH</sequence>
<dbReference type="GO" id="GO:0008234">
    <property type="term" value="F:cysteine-type peptidase activity"/>
    <property type="evidence" value="ECO:0007669"/>
    <property type="project" value="UniProtKB-KW"/>
</dbReference>
<evidence type="ECO:0000256" key="10">
    <source>
        <dbReference type="ARBA" id="ARBA00023136"/>
    </source>
</evidence>
<keyword evidence="6" id="KW-0645">Protease</keyword>
<feature type="transmembrane region" description="Helical" evidence="14">
    <location>
        <begin position="431"/>
        <end position="452"/>
    </location>
</feature>
<feature type="region of interest" description="Disordered" evidence="13">
    <location>
        <begin position="488"/>
        <end position="510"/>
    </location>
</feature>
<keyword evidence="10 14" id="KW-0472">Membrane</keyword>
<feature type="domain" description="Peptidase C39" evidence="17">
    <location>
        <begin position="12"/>
        <end position="132"/>
    </location>
</feature>
<evidence type="ECO:0000256" key="7">
    <source>
        <dbReference type="ARBA" id="ARBA00022840"/>
    </source>
</evidence>
<dbReference type="PANTHER" id="PTHR24221:SF654">
    <property type="entry name" value="ATP-BINDING CASSETTE SUB-FAMILY B MEMBER 6"/>
    <property type="match status" value="1"/>
</dbReference>
<feature type="transmembrane region" description="Helical" evidence="14">
    <location>
        <begin position="304"/>
        <end position="324"/>
    </location>
</feature>
<dbReference type="GO" id="GO:0005524">
    <property type="term" value="F:ATP binding"/>
    <property type="evidence" value="ECO:0007669"/>
    <property type="project" value="UniProtKB-KW"/>
</dbReference>
<feature type="transmembrane region" description="Helical" evidence="14">
    <location>
        <begin position="386"/>
        <end position="411"/>
    </location>
</feature>
<dbReference type="InterPro" id="IPR011527">
    <property type="entry name" value="ABC1_TM_dom"/>
</dbReference>
<dbReference type="GO" id="GO:0006508">
    <property type="term" value="P:proteolysis"/>
    <property type="evidence" value="ECO:0007669"/>
    <property type="project" value="InterPro"/>
</dbReference>
<evidence type="ECO:0000256" key="12">
    <source>
        <dbReference type="ARBA" id="ARBA00061644"/>
    </source>
</evidence>
<evidence type="ECO:0000256" key="8">
    <source>
        <dbReference type="ARBA" id="ARBA00022927"/>
    </source>
</evidence>
<keyword evidence="4 14" id="KW-0812">Transmembrane</keyword>
<keyword evidence="6" id="KW-0788">Thiol protease</keyword>
<dbReference type="AlphaFoldDB" id="C4FFZ1"/>
<dbReference type="STRING" id="1683.Bang102_007895"/>
<dbReference type="Pfam" id="PF00005">
    <property type="entry name" value="ABC_tran"/>
    <property type="match status" value="1"/>
</dbReference>
<dbReference type="InterPro" id="IPR003439">
    <property type="entry name" value="ABC_transporter-like_ATP-bd"/>
</dbReference>
<protein>
    <submittedName>
        <fullName evidence="18">ABC transporter, ATP-binding protein</fullName>
    </submittedName>
</protein>
<comment type="subcellular location">
    <subcellularLocation>
        <location evidence="1">Cell membrane</location>
        <topology evidence="1">Multi-pass membrane protein</topology>
    </subcellularLocation>
</comment>
<proteinExistence type="inferred from homology"/>
<evidence type="ECO:0000256" key="1">
    <source>
        <dbReference type="ARBA" id="ARBA00004651"/>
    </source>
</evidence>
<keyword evidence="7 18" id="KW-0067">ATP-binding</keyword>
<dbReference type="HOGENOM" id="CLU_000604_84_3_11"/>
<keyword evidence="2" id="KW-0813">Transport</keyword>
<dbReference type="GO" id="GO:0005886">
    <property type="term" value="C:plasma membrane"/>
    <property type="evidence" value="ECO:0007669"/>
    <property type="project" value="UniProtKB-SubCell"/>
</dbReference>
<keyword evidence="11" id="KW-0080">Bacteriocin transport</keyword>
<dbReference type="Pfam" id="PF03412">
    <property type="entry name" value="Peptidase_C39"/>
    <property type="match status" value="1"/>
</dbReference>
<keyword evidence="8" id="KW-0653">Protein transport</keyword>
<keyword evidence="5" id="KW-0547">Nucleotide-binding</keyword>
<accession>C4FFZ1</accession>
<evidence type="ECO:0000313" key="18">
    <source>
        <dbReference type="EMBL" id="EEP20687.1"/>
    </source>
</evidence>
<dbReference type="EMBL" id="ABYS02000009">
    <property type="protein sequence ID" value="EEP20687.1"/>
    <property type="molecule type" value="Genomic_DNA"/>
</dbReference>
<dbReference type="MEROPS" id="C39.004"/>
<evidence type="ECO:0000256" key="13">
    <source>
        <dbReference type="SAM" id="MobiDB-lite"/>
    </source>
</evidence>
<feature type="transmembrane region" description="Helical" evidence="14">
    <location>
        <begin position="157"/>
        <end position="181"/>
    </location>
</feature>
<evidence type="ECO:0000313" key="19">
    <source>
        <dbReference type="Proteomes" id="UP000006408"/>
    </source>
</evidence>
<dbReference type="eggNOG" id="COG2274">
    <property type="taxonomic scope" value="Bacteria"/>
</dbReference>
<evidence type="ECO:0000256" key="2">
    <source>
        <dbReference type="ARBA" id="ARBA00022448"/>
    </source>
</evidence>
<dbReference type="InterPro" id="IPR005074">
    <property type="entry name" value="Peptidase_C39"/>
</dbReference>
<evidence type="ECO:0000259" key="15">
    <source>
        <dbReference type="PROSITE" id="PS50893"/>
    </source>
</evidence>
<evidence type="ECO:0000256" key="6">
    <source>
        <dbReference type="ARBA" id="ARBA00022807"/>
    </source>
</evidence>
<dbReference type="GeneID" id="42865445"/>
<dbReference type="GO" id="GO:0034040">
    <property type="term" value="F:ATPase-coupled lipid transmembrane transporter activity"/>
    <property type="evidence" value="ECO:0007669"/>
    <property type="project" value="TreeGrafter"/>
</dbReference>
<feature type="domain" description="ABC transporter" evidence="15">
    <location>
        <begin position="527"/>
        <end position="760"/>
    </location>
</feature>
<evidence type="ECO:0000259" key="17">
    <source>
        <dbReference type="PROSITE" id="PS50990"/>
    </source>
</evidence>